<name>A0A0D6L6Z9_9BILA</name>
<feature type="compositionally biased region" description="Basic residues" evidence="2">
    <location>
        <begin position="252"/>
        <end position="263"/>
    </location>
</feature>
<evidence type="ECO:0000313" key="5">
    <source>
        <dbReference type="Proteomes" id="UP000054495"/>
    </source>
</evidence>
<evidence type="ECO:0000256" key="1">
    <source>
        <dbReference type="PROSITE-ProRule" id="PRU00812"/>
    </source>
</evidence>
<feature type="compositionally biased region" description="Acidic residues" evidence="2">
    <location>
        <begin position="152"/>
        <end position="165"/>
    </location>
</feature>
<dbReference type="PROSITE" id="PS51479">
    <property type="entry name" value="ZF_RTR1"/>
    <property type="match status" value="1"/>
</dbReference>
<feature type="region of interest" description="Disordered" evidence="2">
    <location>
        <begin position="141"/>
        <end position="272"/>
    </location>
</feature>
<feature type="compositionally biased region" description="Low complexity" evidence="2">
    <location>
        <begin position="203"/>
        <end position="216"/>
    </location>
</feature>
<dbReference type="InterPro" id="IPR038534">
    <property type="entry name" value="Rtr1/RPAP2_sf"/>
</dbReference>
<proteinExistence type="inferred from homology"/>
<organism evidence="4 5">
    <name type="scientific">Ancylostoma ceylanicum</name>
    <dbReference type="NCBI Taxonomy" id="53326"/>
    <lineage>
        <taxon>Eukaryota</taxon>
        <taxon>Metazoa</taxon>
        <taxon>Ecdysozoa</taxon>
        <taxon>Nematoda</taxon>
        <taxon>Chromadorea</taxon>
        <taxon>Rhabditida</taxon>
        <taxon>Rhabditina</taxon>
        <taxon>Rhabditomorpha</taxon>
        <taxon>Strongyloidea</taxon>
        <taxon>Ancylostomatidae</taxon>
        <taxon>Ancylostomatinae</taxon>
        <taxon>Ancylostoma</taxon>
    </lineage>
</organism>
<gene>
    <name evidence="4" type="ORF">ANCCEY_15671</name>
</gene>
<feature type="domain" description="RTR1-type" evidence="3">
    <location>
        <begin position="62"/>
        <end position="141"/>
    </location>
</feature>
<sequence>DGEVQFTTVQRELIKEATTPVVPSKNVDGAAQVEARNADLRRAVYDTIVQLSEVVSEDTLRSLLPFLHCGAWDEVVEERYLGNPRLCGFPLCGEVVEARLKKQRYHIDKVACKGPSEFKGREKKVEVEIVRAAEEKISELKIREADSSTQSEAEDNDENETDVEEFLEKVNNILGTKQLDGSKRETKGDTTPNKGHSKSKAQPSTKKSPTTATPDAKPVRKSPTTAPNPRLPDPQMSAKHSFSKDELEKLSRLRSKYSTRGVKKPIIVDPVP</sequence>
<dbReference type="Gene3D" id="1.25.40.820">
    <property type="match status" value="1"/>
</dbReference>
<evidence type="ECO:0000259" key="3">
    <source>
        <dbReference type="PROSITE" id="PS51479"/>
    </source>
</evidence>
<reference evidence="4 5" key="1">
    <citation type="submission" date="2013-05" db="EMBL/GenBank/DDBJ databases">
        <title>Draft genome of the parasitic nematode Anyclostoma ceylanicum.</title>
        <authorList>
            <person name="Mitreva M."/>
        </authorList>
    </citation>
    <scope>NUCLEOTIDE SEQUENCE [LARGE SCALE GENOMIC DNA]</scope>
</reference>
<evidence type="ECO:0000256" key="2">
    <source>
        <dbReference type="SAM" id="MobiDB-lite"/>
    </source>
</evidence>
<keyword evidence="5" id="KW-1185">Reference proteome</keyword>
<evidence type="ECO:0000313" key="4">
    <source>
        <dbReference type="EMBL" id="EPB65266.1"/>
    </source>
</evidence>
<dbReference type="AlphaFoldDB" id="A0A0D6L6Z9"/>
<comment type="similarity">
    <text evidence="1">Belongs to the RPAP2 family.</text>
</comment>
<feature type="non-terminal residue" evidence="4">
    <location>
        <position position="1"/>
    </location>
</feature>
<protein>
    <recommendedName>
        <fullName evidence="3">RTR1-type domain-containing protein</fullName>
    </recommendedName>
</protein>
<feature type="non-terminal residue" evidence="4">
    <location>
        <position position="272"/>
    </location>
</feature>
<dbReference type="EMBL" id="KE129582">
    <property type="protein sequence ID" value="EPB65266.1"/>
    <property type="molecule type" value="Genomic_DNA"/>
</dbReference>
<dbReference type="Proteomes" id="UP000054495">
    <property type="component" value="Unassembled WGS sequence"/>
</dbReference>
<feature type="compositionally biased region" description="Basic and acidic residues" evidence="2">
    <location>
        <begin position="242"/>
        <end position="251"/>
    </location>
</feature>
<dbReference type="InterPro" id="IPR007308">
    <property type="entry name" value="Rtr1/RPAP2_dom"/>
</dbReference>
<accession>A0A0D6L6Z9</accession>